<evidence type="ECO:0000313" key="1">
    <source>
        <dbReference type="EMBL" id="MCK2222086.1"/>
    </source>
</evidence>
<reference evidence="1 2" key="1">
    <citation type="submission" date="2022-04" db="EMBL/GenBank/DDBJ databases">
        <title>Genome draft of Actinomadura sp. ATCC 31491.</title>
        <authorList>
            <person name="Shi X."/>
            <person name="Du Y."/>
        </authorList>
    </citation>
    <scope>NUCLEOTIDE SEQUENCE [LARGE SCALE GENOMIC DNA]</scope>
    <source>
        <strain evidence="1 2">ATCC 31491</strain>
        <plasmid evidence="1">unnamed5</plasmid>
    </source>
</reference>
<geneLocation type="plasmid" evidence="1">
    <name>unnamed5</name>
</geneLocation>
<protein>
    <submittedName>
        <fullName evidence="1">Uncharacterized protein</fullName>
    </submittedName>
</protein>
<evidence type="ECO:0000313" key="2">
    <source>
        <dbReference type="Proteomes" id="UP001317259"/>
    </source>
</evidence>
<dbReference type="Proteomes" id="UP001317259">
    <property type="component" value="Unassembled WGS sequence"/>
</dbReference>
<keyword evidence="2" id="KW-1185">Reference proteome</keyword>
<dbReference type="EMBL" id="JAKRKC020000008">
    <property type="protein sequence ID" value="MCK2222086.1"/>
    <property type="molecule type" value="Genomic_DNA"/>
</dbReference>
<organism evidence="1 2">
    <name type="scientific">Actinomadura luzonensis</name>
    <dbReference type="NCBI Taxonomy" id="2805427"/>
    <lineage>
        <taxon>Bacteria</taxon>
        <taxon>Bacillati</taxon>
        <taxon>Actinomycetota</taxon>
        <taxon>Actinomycetes</taxon>
        <taxon>Streptosporangiales</taxon>
        <taxon>Thermomonosporaceae</taxon>
        <taxon>Actinomadura</taxon>
    </lineage>
</organism>
<name>A0ABT0GBV0_9ACTN</name>
<dbReference type="RefSeq" id="WP_247815862.1">
    <property type="nucleotide sequence ID" value="NZ_JAKRKC020000008.1"/>
</dbReference>
<comment type="caution">
    <text evidence="1">The sequence shown here is derived from an EMBL/GenBank/DDBJ whole genome shotgun (WGS) entry which is preliminary data.</text>
</comment>
<sequence length="68" mass="7630">MWKKLGFADFGSYVDFTFALAHGKWQEYKFVSADEAKEYLLGLSQGLLVPPPHLRGQETLPLIETTAA</sequence>
<proteinExistence type="predicted"/>
<accession>A0ABT0GBV0</accession>
<keyword evidence="1" id="KW-0614">Plasmid</keyword>
<gene>
    <name evidence="1" type="ORF">MF672_051020</name>
</gene>